<evidence type="ECO:0000256" key="1">
    <source>
        <dbReference type="SAM" id="MobiDB-lite"/>
    </source>
</evidence>
<proteinExistence type="predicted"/>
<comment type="caution">
    <text evidence="2">The sequence shown here is derived from an EMBL/GenBank/DDBJ whole genome shotgun (WGS) entry which is preliminary data.</text>
</comment>
<sequence length="134" mass="14261">MLAPTAPIQIRRLEADSLRALAAAHSLPETRSADSSFSPPPPKDKEKVKNVERRGGGADWMCRQARPAGPRELFEQETLGPVIWQAGAGEEGGGITPQTPSPCGCQSRSNRVSDTIREGNVTSISGVSVKRDVA</sequence>
<feature type="region of interest" description="Disordered" evidence="1">
    <location>
        <begin position="24"/>
        <end position="75"/>
    </location>
</feature>
<organism evidence="2 3">
    <name type="scientific">Aldrovandia affinis</name>
    <dbReference type="NCBI Taxonomy" id="143900"/>
    <lineage>
        <taxon>Eukaryota</taxon>
        <taxon>Metazoa</taxon>
        <taxon>Chordata</taxon>
        <taxon>Craniata</taxon>
        <taxon>Vertebrata</taxon>
        <taxon>Euteleostomi</taxon>
        <taxon>Actinopterygii</taxon>
        <taxon>Neopterygii</taxon>
        <taxon>Teleostei</taxon>
        <taxon>Notacanthiformes</taxon>
        <taxon>Halosauridae</taxon>
        <taxon>Aldrovandia</taxon>
    </lineage>
</organism>
<reference evidence="2" key="1">
    <citation type="journal article" date="2023" name="Science">
        <title>Genome structures resolve the early diversification of teleost fishes.</title>
        <authorList>
            <person name="Parey E."/>
            <person name="Louis A."/>
            <person name="Montfort J."/>
            <person name="Bouchez O."/>
            <person name="Roques C."/>
            <person name="Iampietro C."/>
            <person name="Lluch J."/>
            <person name="Castinel A."/>
            <person name="Donnadieu C."/>
            <person name="Desvignes T."/>
            <person name="Floi Bucao C."/>
            <person name="Jouanno E."/>
            <person name="Wen M."/>
            <person name="Mejri S."/>
            <person name="Dirks R."/>
            <person name="Jansen H."/>
            <person name="Henkel C."/>
            <person name="Chen W.J."/>
            <person name="Zahm M."/>
            <person name="Cabau C."/>
            <person name="Klopp C."/>
            <person name="Thompson A.W."/>
            <person name="Robinson-Rechavi M."/>
            <person name="Braasch I."/>
            <person name="Lecointre G."/>
            <person name="Bobe J."/>
            <person name="Postlethwait J.H."/>
            <person name="Berthelot C."/>
            <person name="Roest Crollius H."/>
            <person name="Guiguen Y."/>
        </authorList>
    </citation>
    <scope>NUCLEOTIDE SEQUENCE</scope>
    <source>
        <strain evidence="2">NC1722</strain>
    </source>
</reference>
<gene>
    <name evidence="2" type="ORF">AAFF_G00085730</name>
</gene>
<evidence type="ECO:0000313" key="2">
    <source>
        <dbReference type="EMBL" id="KAJ8391801.1"/>
    </source>
</evidence>
<protein>
    <submittedName>
        <fullName evidence="2">Uncharacterized protein</fullName>
    </submittedName>
</protein>
<feature type="region of interest" description="Disordered" evidence="1">
    <location>
        <begin position="87"/>
        <end position="111"/>
    </location>
</feature>
<accession>A0AAD7RWQ3</accession>
<dbReference type="AlphaFoldDB" id="A0AAD7RWQ3"/>
<evidence type="ECO:0000313" key="3">
    <source>
        <dbReference type="Proteomes" id="UP001221898"/>
    </source>
</evidence>
<keyword evidence="3" id="KW-1185">Reference proteome</keyword>
<dbReference type="Proteomes" id="UP001221898">
    <property type="component" value="Unassembled WGS sequence"/>
</dbReference>
<feature type="compositionally biased region" description="Basic and acidic residues" evidence="1">
    <location>
        <begin position="42"/>
        <end position="56"/>
    </location>
</feature>
<name>A0AAD7RWQ3_9TELE</name>
<dbReference type="EMBL" id="JAINUG010000153">
    <property type="protein sequence ID" value="KAJ8391801.1"/>
    <property type="molecule type" value="Genomic_DNA"/>
</dbReference>